<dbReference type="PANTHER" id="PTHR31614:SF2">
    <property type="entry name" value="F28N24.16 PROTEIN"/>
    <property type="match status" value="1"/>
</dbReference>
<proteinExistence type="inferred from homology"/>
<comment type="caution">
    <text evidence="4">The sequence shown here is derived from an EMBL/GenBank/DDBJ whole genome shotgun (WGS) entry which is preliminary data.</text>
</comment>
<dbReference type="InterPro" id="IPR006040">
    <property type="entry name" value="Allergen_Ole_e_I_CS"/>
</dbReference>
<sequence length="164" mass="18057">MAKAIALIASALCILALAGFAQCHQTEQLFNVEGKVYCDTCRVQFHTKISQNIPEAKVRLECRHRQLGKITYSVEGVTDATGHYSLPVAGDRQEDICEVMVLESPQADCNEPMKGLDRARVLCTENGGMTSKVRYANPLGFMKKEALCGCKEVLDALGFLPIQY</sequence>
<reference evidence="4 5" key="1">
    <citation type="submission" date="2024-02" db="EMBL/GenBank/DDBJ databases">
        <authorList>
            <person name="Vignale AGUSTIN F."/>
            <person name="Sosa J E."/>
            <person name="Modenutti C."/>
        </authorList>
    </citation>
    <scope>NUCLEOTIDE SEQUENCE [LARGE SCALE GENOMIC DNA]</scope>
</reference>
<dbReference type="Pfam" id="PF01190">
    <property type="entry name" value="Pollen_Ole_e_1"/>
    <property type="match status" value="1"/>
</dbReference>
<dbReference type="EMBL" id="CAUOFW020000336">
    <property type="protein sequence ID" value="CAK9134133.1"/>
    <property type="molecule type" value="Genomic_DNA"/>
</dbReference>
<dbReference type="AlphaFoldDB" id="A0ABC8QN67"/>
<name>A0ABC8QN67_9AQUA</name>
<evidence type="ECO:0000313" key="5">
    <source>
        <dbReference type="Proteomes" id="UP001642360"/>
    </source>
</evidence>
<organism evidence="4 5">
    <name type="scientific">Ilex paraguariensis</name>
    <name type="common">yerba mate</name>
    <dbReference type="NCBI Taxonomy" id="185542"/>
    <lineage>
        <taxon>Eukaryota</taxon>
        <taxon>Viridiplantae</taxon>
        <taxon>Streptophyta</taxon>
        <taxon>Embryophyta</taxon>
        <taxon>Tracheophyta</taxon>
        <taxon>Spermatophyta</taxon>
        <taxon>Magnoliopsida</taxon>
        <taxon>eudicotyledons</taxon>
        <taxon>Gunneridae</taxon>
        <taxon>Pentapetalae</taxon>
        <taxon>asterids</taxon>
        <taxon>campanulids</taxon>
        <taxon>Aquifoliales</taxon>
        <taxon>Aquifoliaceae</taxon>
        <taxon>Ilex</taxon>
    </lineage>
</organism>
<comment type="similarity">
    <text evidence="1">Belongs to the Ole e I family.</text>
</comment>
<keyword evidence="5" id="KW-1185">Reference proteome</keyword>
<evidence type="ECO:0000256" key="1">
    <source>
        <dbReference type="ARBA" id="ARBA00010049"/>
    </source>
</evidence>
<dbReference type="PANTHER" id="PTHR31614">
    <property type="entry name" value="PROTEIN DOWNSTREAM OF FLC-RELATED"/>
    <property type="match status" value="1"/>
</dbReference>
<dbReference type="InterPro" id="IPR006041">
    <property type="entry name" value="Pollen_Ole_e1_allergen"/>
</dbReference>
<keyword evidence="2" id="KW-1015">Disulfide bond</keyword>
<evidence type="ECO:0000256" key="3">
    <source>
        <dbReference type="SAM" id="SignalP"/>
    </source>
</evidence>
<evidence type="ECO:0008006" key="6">
    <source>
        <dbReference type="Google" id="ProtNLM"/>
    </source>
</evidence>
<gene>
    <name evidence="4" type="ORF">ILEXP_LOCUS1068</name>
</gene>
<feature type="signal peptide" evidence="3">
    <location>
        <begin position="1"/>
        <end position="23"/>
    </location>
</feature>
<evidence type="ECO:0000313" key="4">
    <source>
        <dbReference type="EMBL" id="CAK9134133.1"/>
    </source>
</evidence>
<dbReference type="PROSITE" id="PS00925">
    <property type="entry name" value="OLEEI"/>
    <property type="match status" value="1"/>
</dbReference>
<dbReference type="Proteomes" id="UP001642360">
    <property type="component" value="Unassembled WGS sequence"/>
</dbReference>
<feature type="chain" id="PRO_5044812825" description="Anther-specific protein LAT52-like" evidence="3">
    <location>
        <begin position="24"/>
        <end position="164"/>
    </location>
</feature>
<accession>A0ABC8QN67</accession>
<evidence type="ECO:0000256" key="2">
    <source>
        <dbReference type="ARBA" id="ARBA00023157"/>
    </source>
</evidence>
<keyword evidence="3" id="KW-0732">Signal</keyword>
<protein>
    <recommendedName>
        <fullName evidence="6">Anther-specific protein LAT52-like</fullName>
    </recommendedName>
</protein>